<gene>
    <name evidence="2" type="ORF">TR85097</name>
</gene>
<name>A0A0X3PP33_SCHSO</name>
<dbReference type="AlphaFoldDB" id="A0A0X3PP33"/>
<dbReference type="SMART" id="SM00225">
    <property type="entry name" value="BTB"/>
    <property type="match status" value="1"/>
</dbReference>
<dbReference type="PROSITE" id="PS50097">
    <property type="entry name" value="BTB"/>
    <property type="match status" value="1"/>
</dbReference>
<reference evidence="2" key="1">
    <citation type="submission" date="2016-01" db="EMBL/GenBank/DDBJ databases">
        <title>Reference transcriptome for the parasite Schistocephalus solidus: insights into the molecular evolution of parasitism.</title>
        <authorList>
            <person name="Hebert F.O."/>
            <person name="Grambauer S."/>
            <person name="Barber I."/>
            <person name="Landry C.R."/>
            <person name="Aubin-Horth N."/>
        </authorList>
    </citation>
    <scope>NUCLEOTIDE SEQUENCE</scope>
</reference>
<accession>A0A0X3PP33</accession>
<dbReference type="SUPFAM" id="SSF54695">
    <property type="entry name" value="POZ domain"/>
    <property type="match status" value="1"/>
</dbReference>
<feature type="domain" description="BTB" evidence="1">
    <location>
        <begin position="49"/>
        <end position="109"/>
    </location>
</feature>
<sequence>MSWPPVMTVAQTSTNQTMDIAIQATEDSGSNVEEETKEEYDFNYPFLFSDMVLVVQNERLHCHRAILSLYSPVFKTMFQSKFEETSKNQVSMPQDDPELVRELLRHLYTPGGREMDIGAAAERLLPLIHRYQIDSLVSTAERTLTYSLTDSLAPKMLSLADLYGLERLKQAAIDSCSRLDMPRLSAYFDEAQISSDLRAIVFAERIKLLEKYVTEIQNSFTRSCVRLESRLERVPVNHCQEHSQPLSMKTVRIGVHSADTPGAAVATTETNSMNQHAERTLANELQQQATTDNVPITPDGLARRLNQSTLSPPAHGLEPSIRVATASTGGPLPETTTATGTGAAGSEFAVAELPVVCESCVEHMSTYIKDLCKRALHKATFVPYKPPAN</sequence>
<dbReference type="CDD" id="cd18186">
    <property type="entry name" value="BTB_POZ_ZBTB_KLHL-like"/>
    <property type="match status" value="1"/>
</dbReference>
<dbReference type="InterPro" id="IPR000210">
    <property type="entry name" value="BTB/POZ_dom"/>
</dbReference>
<dbReference type="Gene3D" id="3.30.710.10">
    <property type="entry name" value="Potassium Channel Kv1.1, Chain A"/>
    <property type="match status" value="1"/>
</dbReference>
<evidence type="ECO:0000259" key="1">
    <source>
        <dbReference type="PROSITE" id="PS50097"/>
    </source>
</evidence>
<dbReference type="PANTHER" id="PTHR24413">
    <property type="entry name" value="SPECKLE-TYPE POZ PROTEIN"/>
    <property type="match status" value="1"/>
</dbReference>
<dbReference type="InterPro" id="IPR011333">
    <property type="entry name" value="SKP1/BTB/POZ_sf"/>
</dbReference>
<organism evidence="2">
    <name type="scientific">Schistocephalus solidus</name>
    <name type="common">Tapeworm</name>
    <dbReference type="NCBI Taxonomy" id="70667"/>
    <lineage>
        <taxon>Eukaryota</taxon>
        <taxon>Metazoa</taxon>
        <taxon>Spiralia</taxon>
        <taxon>Lophotrochozoa</taxon>
        <taxon>Platyhelminthes</taxon>
        <taxon>Cestoda</taxon>
        <taxon>Eucestoda</taxon>
        <taxon>Diphyllobothriidea</taxon>
        <taxon>Diphyllobothriidae</taxon>
        <taxon>Schistocephalus</taxon>
    </lineage>
</organism>
<proteinExistence type="predicted"/>
<dbReference type="EMBL" id="GEEE01009766">
    <property type="protein sequence ID" value="JAP53459.1"/>
    <property type="molecule type" value="Transcribed_RNA"/>
</dbReference>
<evidence type="ECO:0000313" key="2">
    <source>
        <dbReference type="EMBL" id="JAP53459.1"/>
    </source>
</evidence>
<dbReference type="Pfam" id="PF00651">
    <property type="entry name" value="BTB"/>
    <property type="match status" value="1"/>
</dbReference>
<protein>
    <recommendedName>
        <fullName evidence="1">BTB domain-containing protein</fullName>
    </recommendedName>
</protein>